<dbReference type="PROSITE" id="PS50011">
    <property type="entry name" value="PROTEIN_KINASE_DOM"/>
    <property type="match status" value="1"/>
</dbReference>
<feature type="compositionally biased region" description="Polar residues" evidence="1">
    <location>
        <begin position="691"/>
        <end position="742"/>
    </location>
</feature>
<dbReference type="GO" id="GO:0004672">
    <property type="term" value="F:protein kinase activity"/>
    <property type="evidence" value="ECO:0007669"/>
    <property type="project" value="InterPro"/>
</dbReference>
<organism evidence="3 4">
    <name type="scientific">Cladorrhinum samala</name>
    <dbReference type="NCBI Taxonomy" id="585594"/>
    <lineage>
        <taxon>Eukaryota</taxon>
        <taxon>Fungi</taxon>
        <taxon>Dikarya</taxon>
        <taxon>Ascomycota</taxon>
        <taxon>Pezizomycotina</taxon>
        <taxon>Sordariomycetes</taxon>
        <taxon>Sordariomycetidae</taxon>
        <taxon>Sordariales</taxon>
        <taxon>Podosporaceae</taxon>
        <taxon>Cladorrhinum</taxon>
    </lineage>
</organism>
<evidence type="ECO:0000313" key="4">
    <source>
        <dbReference type="Proteomes" id="UP001321749"/>
    </source>
</evidence>
<name>A0AAV9H9R3_9PEZI</name>
<dbReference type="InterPro" id="IPR011009">
    <property type="entry name" value="Kinase-like_dom_sf"/>
</dbReference>
<gene>
    <name evidence="3" type="ORF">QBC42DRAFT_301734</name>
</gene>
<dbReference type="PANTHER" id="PTHR33657">
    <property type="entry name" value="DOMAIN PROTEIN, PUTATIVE (AFU_ORTHOLOGUE AFUA_5G00600)-RELATED"/>
    <property type="match status" value="1"/>
</dbReference>
<evidence type="ECO:0000256" key="1">
    <source>
        <dbReference type="SAM" id="MobiDB-lite"/>
    </source>
</evidence>
<dbReference type="AlphaFoldDB" id="A0AAV9H9R3"/>
<dbReference type="Proteomes" id="UP001321749">
    <property type="component" value="Unassembled WGS sequence"/>
</dbReference>
<reference evidence="3" key="2">
    <citation type="submission" date="2023-06" db="EMBL/GenBank/DDBJ databases">
        <authorList>
            <consortium name="Lawrence Berkeley National Laboratory"/>
            <person name="Mondo S.J."/>
            <person name="Hensen N."/>
            <person name="Bonometti L."/>
            <person name="Westerberg I."/>
            <person name="Brannstrom I.O."/>
            <person name="Guillou S."/>
            <person name="Cros-Aarteil S."/>
            <person name="Calhoun S."/>
            <person name="Haridas S."/>
            <person name="Kuo A."/>
            <person name="Pangilinan J."/>
            <person name="Riley R."/>
            <person name="Labutti K."/>
            <person name="Andreopoulos B."/>
            <person name="Lipzen A."/>
            <person name="Chen C."/>
            <person name="Yanf M."/>
            <person name="Daum C."/>
            <person name="Ng V."/>
            <person name="Clum A."/>
            <person name="Steindorff A."/>
            <person name="Ohm R."/>
            <person name="Martin F."/>
            <person name="Silar P."/>
            <person name="Natvig D."/>
            <person name="Lalanne C."/>
            <person name="Gautier V."/>
            <person name="Ament-Velasquez S.L."/>
            <person name="Kruys A."/>
            <person name="Hutchinson M.I."/>
            <person name="Powell A.J."/>
            <person name="Barry K."/>
            <person name="Miller A.N."/>
            <person name="Grigoriev I.V."/>
            <person name="Debuchy R."/>
            <person name="Gladieux P."/>
            <person name="Thoren M.H."/>
            <person name="Johannesson H."/>
        </authorList>
    </citation>
    <scope>NUCLEOTIDE SEQUENCE</scope>
    <source>
        <strain evidence="3">PSN324</strain>
    </source>
</reference>
<dbReference type="SUPFAM" id="SSF56112">
    <property type="entry name" value="Protein kinase-like (PK-like)"/>
    <property type="match status" value="1"/>
</dbReference>
<reference evidence="3" key="1">
    <citation type="journal article" date="2023" name="Mol. Phylogenet. Evol.">
        <title>Genome-scale phylogeny and comparative genomics of the fungal order Sordariales.</title>
        <authorList>
            <person name="Hensen N."/>
            <person name="Bonometti L."/>
            <person name="Westerberg I."/>
            <person name="Brannstrom I.O."/>
            <person name="Guillou S."/>
            <person name="Cros-Aarteil S."/>
            <person name="Calhoun S."/>
            <person name="Haridas S."/>
            <person name="Kuo A."/>
            <person name="Mondo S."/>
            <person name="Pangilinan J."/>
            <person name="Riley R."/>
            <person name="LaButti K."/>
            <person name="Andreopoulos B."/>
            <person name="Lipzen A."/>
            <person name="Chen C."/>
            <person name="Yan M."/>
            <person name="Daum C."/>
            <person name="Ng V."/>
            <person name="Clum A."/>
            <person name="Steindorff A."/>
            <person name="Ohm R.A."/>
            <person name="Martin F."/>
            <person name="Silar P."/>
            <person name="Natvig D.O."/>
            <person name="Lalanne C."/>
            <person name="Gautier V."/>
            <person name="Ament-Velasquez S.L."/>
            <person name="Kruys A."/>
            <person name="Hutchinson M.I."/>
            <person name="Powell A.J."/>
            <person name="Barry K."/>
            <person name="Miller A.N."/>
            <person name="Grigoriev I.V."/>
            <person name="Debuchy R."/>
            <person name="Gladieux P."/>
            <person name="Hiltunen Thoren M."/>
            <person name="Johannesson H."/>
        </authorList>
    </citation>
    <scope>NUCLEOTIDE SEQUENCE</scope>
    <source>
        <strain evidence="3">PSN324</strain>
    </source>
</reference>
<dbReference type="PANTHER" id="PTHR33657:SF6">
    <property type="entry name" value="SECRETED PROTEIN"/>
    <property type="match status" value="1"/>
</dbReference>
<evidence type="ECO:0000313" key="3">
    <source>
        <dbReference type="EMBL" id="KAK4456780.1"/>
    </source>
</evidence>
<feature type="compositionally biased region" description="Acidic residues" evidence="1">
    <location>
        <begin position="58"/>
        <end position="67"/>
    </location>
</feature>
<comment type="caution">
    <text evidence="3">The sequence shown here is derived from an EMBL/GenBank/DDBJ whole genome shotgun (WGS) entry which is preliminary data.</text>
</comment>
<feature type="region of interest" description="Disordered" evidence="1">
    <location>
        <begin position="678"/>
        <end position="742"/>
    </location>
</feature>
<feature type="compositionally biased region" description="Basic residues" evidence="1">
    <location>
        <begin position="678"/>
        <end position="690"/>
    </location>
</feature>
<feature type="domain" description="Protein kinase" evidence="2">
    <location>
        <begin position="258"/>
        <end position="663"/>
    </location>
</feature>
<evidence type="ECO:0000259" key="2">
    <source>
        <dbReference type="PROSITE" id="PS50011"/>
    </source>
</evidence>
<dbReference type="Pfam" id="PF05630">
    <property type="entry name" value="NPP1"/>
    <property type="match status" value="1"/>
</dbReference>
<accession>A0AAV9H9R3</accession>
<dbReference type="InterPro" id="IPR008701">
    <property type="entry name" value="NPP1"/>
</dbReference>
<dbReference type="EMBL" id="MU865167">
    <property type="protein sequence ID" value="KAK4456780.1"/>
    <property type="molecule type" value="Genomic_DNA"/>
</dbReference>
<dbReference type="InterPro" id="IPR000719">
    <property type="entry name" value="Prot_kinase_dom"/>
</dbReference>
<proteinExistence type="predicted"/>
<protein>
    <submittedName>
        <fullName evidence="3">Necrosis inducing protein-domain-containing protein</fullName>
    </submittedName>
</protein>
<dbReference type="GO" id="GO:0005524">
    <property type="term" value="F:ATP binding"/>
    <property type="evidence" value="ECO:0007669"/>
    <property type="project" value="InterPro"/>
</dbReference>
<feature type="compositionally biased region" description="Basic and acidic residues" evidence="1">
    <location>
        <begin position="38"/>
        <end position="53"/>
    </location>
</feature>
<keyword evidence="4" id="KW-1185">Reference proteome</keyword>
<dbReference type="Gene3D" id="1.10.510.10">
    <property type="entry name" value="Transferase(Phosphotransferase) domain 1"/>
    <property type="match status" value="1"/>
</dbReference>
<sequence length="1022" mass="113514">MEISSTVFSEILSPLAIFYRQPPDPPSFSIQEEQEEEGEKKKKEEGEKEDEGRIPPTPEEEEEENESWADTSQLNPKNRIDSLAPLPNPTWRLDGADAGDASRFFAVPIFALDKPPLRIDVHLPPLEEYPRRLRDVLEPETVLWTGNKSSRSRRRITSELPVARHLARALQAWSDGIPDFERRYMSLPFGSRILVTKVSASLAVAETETETEIHLYPDYEVEQAMMSVEALQGMWKLPEASWPPVLELGELRFKKQVHEAITLVGVARGDTTTGAGEKEGEEEQVMVFKSLLRDQRYMYNELKMLLTLRPHENLAPRPKYVVVKKARFGGRRGVCGFVMEYFPLGSLKDRLLSLPPAGGPGGGRLMMPMEERYRLARQVTEVLIHVNDHDSGFYPDLKPDNIVLRERRGGESHGSGAGTAVDAVLLDLEQRGGWFSWSPPEVAYVEYLEILATHAPGFDGEAMERKERALGLLREYIPGWKATGQKARYFNSEGGFSAAWLALLKERQEKGGKTLERAQVFMLGKLLWCIFEGEARVRCGIDHEVLQENDAVGKRRFPDFVHSPAGIRDLIKRCTAGAPQWNADNKTGAGGAGIVLARGRLYPATSRTGTGRAGAAEEAANAAKEFWLNETQQAEAFLDEVLGRPSARNGPSVFGSARSRPLLAEVLAELGRMEKECNHHHHRHHHHHHQPATNNQQPATSNQQPATSNQQPATSNQRPSTSDQQPATSKPETLKPLTTSNSTSTIQHLALLLHPRPKMQYRFTSAMLLASTLSVVAASPVDQLHARGVVGSLPAAASDVEFKFQPAVDFDTDGCYATSAIDPSGHLNPGLDHKKDCPATKCRARDRLDNLNVYSRARCNNGICGIMYEYYFEKDQNVCGFGSVGHTHEWENIIVFTRGDQVIRVSPSSHGKHEQAVNNPRLLDGTKPKLVYHKEGVFGSHNFRHANAGDDKVENHTGNWVLGNLVGFNNWPNNDLRGKVLDGKSWSGDGGIRPKLSDGDFAANLRAAAGDQVPGFNFDVDQ</sequence>
<feature type="region of interest" description="Disordered" evidence="1">
    <location>
        <begin position="14"/>
        <end position="85"/>
    </location>
</feature>